<feature type="domain" description="Formamidopyrimidine-DNA glycosylase catalytic" evidence="17">
    <location>
        <begin position="2"/>
        <end position="117"/>
    </location>
</feature>
<dbReference type="SMART" id="SM01232">
    <property type="entry name" value="H2TH"/>
    <property type="match status" value="1"/>
</dbReference>
<keyword evidence="8 15" id="KW-0862">Zinc</keyword>
<comment type="cofactor">
    <cofactor evidence="15">
        <name>Zn(2+)</name>
        <dbReference type="ChEBI" id="CHEBI:29105"/>
    </cofactor>
    <text evidence="15">Binds 1 zinc ion per subunit.</text>
</comment>
<dbReference type="Pfam" id="PF01149">
    <property type="entry name" value="Fapy_DNA_glyco"/>
    <property type="match status" value="1"/>
</dbReference>
<feature type="active site" description="Proton donor" evidence="15">
    <location>
        <position position="3"/>
    </location>
</feature>
<dbReference type="InterPro" id="IPR010979">
    <property type="entry name" value="Ribosomal_uS13-like_H2TH"/>
</dbReference>
<dbReference type="EC" id="3.2.2.23" evidence="15"/>
<dbReference type="FunFam" id="1.10.8.50:FF:000003">
    <property type="entry name" value="Formamidopyrimidine-DNA glycosylase"/>
    <property type="match status" value="1"/>
</dbReference>
<dbReference type="RefSeq" id="WP_123690139.1">
    <property type="nucleotide sequence ID" value="NZ_AP019700.1"/>
</dbReference>
<feature type="binding site" evidence="15">
    <location>
        <position position="95"/>
    </location>
    <ligand>
        <name>DNA</name>
        <dbReference type="ChEBI" id="CHEBI:16991"/>
    </ligand>
</feature>
<dbReference type="SUPFAM" id="SSF57716">
    <property type="entry name" value="Glucocorticoid receptor-like (DNA-binding domain)"/>
    <property type="match status" value="1"/>
</dbReference>
<proteinExistence type="inferred from homology"/>
<evidence type="ECO:0000313" key="18">
    <source>
        <dbReference type="EMBL" id="ROP90738.1"/>
    </source>
</evidence>
<dbReference type="SUPFAM" id="SSF46946">
    <property type="entry name" value="S13-like H2TH domain"/>
    <property type="match status" value="1"/>
</dbReference>
<feature type="binding site" evidence="15">
    <location>
        <position position="157"/>
    </location>
    <ligand>
        <name>DNA</name>
        <dbReference type="ChEBI" id="CHEBI:16991"/>
    </ligand>
</feature>
<feature type="active site" description="Schiff-base intermediate with DNA" evidence="15">
    <location>
        <position position="2"/>
    </location>
</feature>
<evidence type="ECO:0000256" key="5">
    <source>
        <dbReference type="ARBA" id="ARBA00022763"/>
    </source>
</evidence>
<evidence type="ECO:0000256" key="3">
    <source>
        <dbReference type="ARBA" id="ARBA00011245"/>
    </source>
</evidence>
<evidence type="ECO:0000256" key="14">
    <source>
        <dbReference type="ARBA" id="ARBA00044632"/>
    </source>
</evidence>
<dbReference type="NCBIfam" id="NF002211">
    <property type="entry name" value="PRK01103.1"/>
    <property type="match status" value="1"/>
</dbReference>
<evidence type="ECO:0000256" key="2">
    <source>
        <dbReference type="ARBA" id="ARBA00009409"/>
    </source>
</evidence>
<dbReference type="PROSITE" id="PS51066">
    <property type="entry name" value="ZF_FPG_2"/>
    <property type="match status" value="1"/>
</dbReference>
<dbReference type="EMBL" id="RJKX01000014">
    <property type="protein sequence ID" value="ROP90738.1"/>
    <property type="molecule type" value="Genomic_DNA"/>
</dbReference>
<sequence length="278" mass="30290">MPELPEVETVVRGLAQHMVGRRIGRVEKNRPDLRTMMPADLVARMEGRQVAAVRRRAKYILIELDDGTVVIAHLGMSGRITIAAPGAAPNRYEPHDHVVIHLDDGTVLRFNDARRFGSINLAEPGQLALHPLLAGIGPEPLAAEFDGPVLAAALAGRHTPIKAALLDQKVVAGIGNIYACEALHQARLSPTRLAMTVTGQRADRLVVAIRDVLSRAIAAGGSSLRDYVQTSGELGYFQHDWTVYGRDGEPCRRCGDRAAIRRLAQSGRSTFYCARCQR</sequence>
<keyword evidence="12 15" id="KW-0511">Multifunctional enzyme</keyword>
<dbReference type="GO" id="GO:0003684">
    <property type="term" value="F:damaged DNA binding"/>
    <property type="evidence" value="ECO:0007669"/>
    <property type="project" value="InterPro"/>
</dbReference>
<dbReference type="Gene3D" id="3.20.190.10">
    <property type="entry name" value="MutM-like, N-terminal"/>
    <property type="match status" value="1"/>
</dbReference>
<evidence type="ECO:0000259" key="16">
    <source>
        <dbReference type="PROSITE" id="PS51066"/>
    </source>
</evidence>
<dbReference type="CDD" id="cd08966">
    <property type="entry name" value="EcFpg-like_N"/>
    <property type="match status" value="1"/>
</dbReference>
<feature type="active site" description="Proton donor; for delta-elimination activity" evidence="15">
    <location>
        <position position="268"/>
    </location>
</feature>
<dbReference type="EC" id="4.2.99.18" evidence="15"/>
<dbReference type="InterPro" id="IPR012319">
    <property type="entry name" value="FPG_cat"/>
</dbReference>
<dbReference type="AlphaFoldDB" id="A0A3N1LIT1"/>
<dbReference type="GO" id="GO:0008270">
    <property type="term" value="F:zinc ion binding"/>
    <property type="evidence" value="ECO:0007669"/>
    <property type="project" value="UniProtKB-UniRule"/>
</dbReference>
<evidence type="ECO:0000256" key="8">
    <source>
        <dbReference type="ARBA" id="ARBA00022833"/>
    </source>
</evidence>
<dbReference type="NCBIfam" id="TIGR00577">
    <property type="entry name" value="fpg"/>
    <property type="match status" value="1"/>
</dbReference>
<evidence type="ECO:0000256" key="9">
    <source>
        <dbReference type="ARBA" id="ARBA00023125"/>
    </source>
</evidence>
<dbReference type="Gene3D" id="1.10.8.50">
    <property type="match status" value="1"/>
</dbReference>
<dbReference type="InterPro" id="IPR015886">
    <property type="entry name" value="H2TH_FPG"/>
</dbReference>
<dbReference type="Pfam" id="PF06831">
    <property type="entry name" value="H2TH"/>
    <property type="match status" value="1"/>
</dbReference>
<evidence type="ECO:0000256" key="11">
    <source>
        <dbReference type="ARBA" id="ARBA00023239"/>
    </source>
</evidence>
<evidence type="ECO:0000259" key="17">
    <source>
        <dbReference type="PROSITE" id="PS51068"/>
    </source>
</evidence>
<dbReference type="GO" id="GO:0034039">
    <property type="term" value="F:8-oxo-7,8-dihydroguanine DNA N-glycosylase activity"/>
    <property type="evidence" value="ECO:0007669"/>
    <property type="project" value="TreeGrafter"/>
</dbReference>
<evidence type="ECO:0000256" key="10">
    <source>
        <dbReference type="ARBA" id="ARBA00023204"/>
    </source>
</evidence>
<comment type="subunit">
    <text evidence="3 15">Monomer.</text>
</comment>
<evidence type="ECO:0000256" key="12">
    <source>
        <dbReference type="ARBA" id="ARBA00023268"/>
    </source>
</evidence>
<feature type="active site" description="Proton donor; for beta-elimination activity" evidence="15">
    <location>
        <position position="58"/>
    </location>
</feature>
<dbReference type="InterPro" id="IPR020629">
    <property type="entry name" value="FPG_Glyclase"/>
</dbReference>
<evidence type="ECO:0000256" key="4">
    <source>
        <dbReference type="ARBA" id="ARBA00022723"/>
    </source>
</evidence>
<dbReference type="InterPro" id="IPR010663">
    <property type="entry name" value="Znf_FPG/IleRS"/>
</dbReference>
<dbReference type="HAMAP" id="MF_00103">
    <property type="entry name" value="Fapy_DNA_glycosyl"/>
    <property type="match status" value="1"/>
</dbReference>
<dbReference type="OrthoDB" id="9800855at2"/>
<protein>
    <recommendedName>
        <fullName evidence="15">Formamidopyrimidine-DNA glycosylase</fullName>
        <shortName evidence="15">Fapy-DNA glycosylase</shortName>
        <ecNumber evidence="15">3.2.2.23</ecNumber>
    </recommendedName>
    <alternativeName>
        <fullName evidence="15">DNA-(apurinic or apyrimidinic site) lyase MutM</fullName>
        <shortName evidence="15">AP lyase MutM</shortName>
        <ecNumber evidence="15">4.2.99.18</ecNumber>
    </alternativeName>
</protein>
<accession>A0A3N1LIT1</accession>
<feature type="binding site" evidence="15">
    <location>
        <position position="114"/>
    </location>
    <ligand>
        <name>DNA</name>
        <dbReference type="ChEBI" id="CHEBI:16991"/>
    </ligand>
</feature>
<organism evidence="18 19">
    <name type="scientific">Stella humosa</name>
    <dbReference type="NCBI Taxonomy" id="94"/>
    <lineage>
        <taxon>Bacteria</taxon>
        <taxon>Pseudomonadati</taxon>
        <taxon>Pseudomonadota</taxon>
        <taxon>Alphaproteobacteria</taxon>
        <taxon>Rhodospirillales</taxon>
        <taxon>Stellaceae</taxon>
        <taxon>Stella</taxon>
    </lineage>
</organism>
<evidence type="ECO:0000256" key="15">
    <source>
        <dbReference type="HAMAP-Rule" id="MF_00103"/>
    </source>
</evidence>
<dbReference type="SUPFAM" id="SSF81624">
    <property type="entry name" value="N-terminal domain of MutM-like DNA repair proteins"/>
    <property type="match status" value="1"/>
</dbReference>
<dbReference type="PROSITE" id="PS51068">
    <property type="entry name" value="FPG_CAT"/>
    <property type="match status" value="1"/>
</dbReference>
<evidence type="ECO:0000256" key="13">
    <source>
        <dbReference type="ARBA" id="ARBA00023295"/>
    </source>
</evidence>
<keyword evidence="9 15" id="KW-0238">DNA-binding</keyword>
<dbReference type="PANTHER" id="PTHR22993:SF9">
    <property type="entry name" value="FORMAMIDOPYRIMIDINE-DNA GLYCOSYLASE"/>
    <property type="match status" value="1"/>
</dbReference>
<evidence type="ECO:0000256" key="6">
    <source>
        <dbReference type="ARBA" id="ARBA00022771"/>
    </source>
</evidence>
<keyword evidence="19" id="KW-1185">Reference proteome</keyword>
<name>A0A3N1LIT1_9PROT</name>
<dbReference type="InterPro" id="IPR000214">
    <property type="entry name" value="Znf_DNA_glyclase/AP_lyase"/>
</dbReference>
<comment type="similarity">
    <text evidence="2 15">Belongs to the FPG family.</text>
</comment>
<comment type="catalytic activity">
    <reaction evidence="14 15">
        <text>2'-deoxyribonucleotide-(2'-deoxyribose 5'-phosphate)-2'-deoxyribonucleotide-DNA = a 3'-end 2'-deoxyribonucleotide-(2,3-dehydro-2,3-deoxyribose 5'-phosphate)-DNA + a 5'-end 5'-phospho-2'-deoxyribonucleoside-DNA + H(+)</text>
        <dbReference type="Rhea" id="RHEA:66592"/>
        <dbReference type="Rhea" id="RHEA-COMP:13180"/>
        <dbReference type="Rhea" id="RHEA-COMP:16897"/>
        <dbReference type="Rhea" id="RHEA-COMP:17067"/>
        <dbReference type="ChEBI" id="CHEBI:15378"/>
        <dbReference type="ChEBI" id="CHEBI:136412"/>
        <dbReference type="ChEBI" id="CHEBI:157695"/>
        <dbReference type="ChEBI" id="CHEBI:167181"/>
        <dbReference type="EC" id="4.2.99.18"/>
    </reaction>
</comment>
<keyword evidence="7 15" id="KW-0378">Hydrolase</keyword>
<reference evidence="18 19" key="1">
    <citation type="submission" date="2018-11" db="EMBL/GenBank/DDBJ databases">
        <title>Genomic Encyclopedia of Type Strains, Phase IV (KMG-IV): sequencing the most valuable type-strain genomes for metagenomic binning, comparative biology and taxonomic classification.</title>
        <authorList>
            <person name="Goeker M."/>
        </authorList>
    </citation>
    <scope>NUCLEOTIDE SEQUENCE [LARGE SCALE GENOMIC DNA]</scope>
    <source>
        <strain evidence="18 19">DSM 5900</strain>
    </source>
</reference>
<keyword evidence="6 15" id="KW-0863">Zinc-finger</keyword>
<keyword evidence="5 15" id="KW-0227">DNA damage</keyword>
<keyword evidence="11 15" id="KW-0456">Lyase</keyword>
<dbReference type="SMART" id="SM00898">
    <property type="entry name" value="Fapy_DNA_glyco"/>
    <property type="match status" value="1"/>
</dbReference>
<keyword evidence="10 15" id="KW-0234">DNA repair</keyword>
<dbReference type="GO" id="GO:0140078">
    <property type="term" value="F:class I DNA-(apurinic or apyrimidinic site) endonuclease activity"/>
    <property type="evidence" value="ECO:0007669"/>
    <property type="project" value="UniProtKB-EC"/>
</dbReference>
<evidence type="ECO:0000256" key="7">
    <source>
        <dbReference type="ARBA" id="ARBA00022801"/>
    </source>
</evidence>
<dbReference type="Pfam" id="PF06827">
    <property type="entry name" value="zf-FPG_IleRS"/>
    <property type="match status" value="1"/>
</dbReference>
<keyword evidence="13 15" id="KW-0326">Glycosidase</keyword>
<dbReference type="InterPro" id="IPR035937">
    <property type="entry name" value="FPG_N"/>
</dbReference>
<evidence type="ECO:0000256" key="1">
    <source>
        <dbReference type="ARBA" id="ARBA00001668"/>
    </source>
</evidence>
<keyword evidence="4 15" id="KW-0479">Metal-binding</keyword>
<gene>
    <name evidence="15" type="primary">mutM</name>
    <name evidence="15" type="synonym">fpg</name>
    <name evidence="18" type="ORF">EDC65_2595</name>
</gene>
<comment type="caution">
    <text evidence="18">The sequence shown here is derived from an EMBL/GenBank/DDBJ whole genome shotgun (WGS) entry which is preliminary data.</text>
</comment>
<comment type="function">
    <text evidence="15">Involved in base excision repair of DNA damaged by oxidation or by mutagenic agents. Acts as DNA glycosylase that recognizes and removes damaged bases. Has a preference for oxidized purines, such as 7,8-dihydro-8-oxoguanine (8-oxoG). Has AP (apurinic/apyrimidinic) lyase activity and introduces nicks in the DNA strand. Cleaves the DNA backbone by beta-delta elimination to generate a single-strand break at the site of the removed base with both 3'- and 5'-phosphates.</text>
</comment>
<feature type="domain" description="FPG-type" evidence="16">
    <location>
        <begin position="242"/>
        <end position="278"/>
    </location>
</feature>
<evidence type="ECO:0000313" key="19">
    <source>
        <dbReference type="Proteomes" id="UP000278222"/>
    </source>
</evidence>
<comment type="catalytic activity">
    <reaction evidence="1 15">
        <text>Hydrolysis of DNA containing ring-opened 7-methylguanine residues, releasing 2,6-diamino-4-hydroxy-5-(N-methyl)formamidopyrimidine.</text>
        <dbReference type="EC" id="3.2.2.23"/>
    </reaction>
</comment>
<dbReference type="PANTHER" id="PTHR22993">
    <property type="entry name" value="FORMAMIDOPYRIMIDINE-DNA GLYCOSYLASE"/>
    <property type="match status" value="1"/>
</dbReference>
<dbReference type="Proteomes" id="UP000278222">
    <property type="component" value="Unassembled WGS sequence"/>
</dbReference>
<dbReference type="GO" id="GO:0006284">
    <property type="term" value="P:base-excision repair"/>
    <property type="evidence" value="ECO:0007669"/>
    <property type="project" value="InterPro"/>
</dbReference>